<keyword evidence="2" id="KW-1185">Reference proteome</keyword>
<proteinExistence type="predicted"/>
<protein>
    <recommendedName>
        <fullName evidence="3">HTH cro/C1-type domain-containing protein</fullName>
    </recommendedName>
</protein>
<organism evidence="1 2">
    <name type="scientific">Listeria floridensis FSL S10-1187</name>
    <dbReference type="NCBI Taxonomy" id="1265817"/>
    <lineage>
        <taxon>Bacteria</taxon>
        <taxon>Bacillati</taxon>
        <taxon>Bacillota</taxon>
        <taxon>Bacilli</taxon>
        <taxon>Bacillales</taxon>
        <taxon>Listeriaceae</taxon>
        <taxon>Listeria</taxon>
    </lineage>
</organism>
<dbReference type="Proteomes" id="UP000019249">
    <property type="component" value="Unassembled WGS sequence"/>
</dbReference>
<evidence type="ECO:0000313" key="1">
    <source>
        <dbReference type="EMBL" id="EUJ25394.1"/>
    </source>
</evidence>
<gene>
    <name evidence="1" type="ORF">MFLO_15493</name>
</gene>
<dbReference type="RefSeq" id="WP_036098562.1">
    <property type="nucleotide sequence ID" value="NZ_AODF01000049.1"/>
</dbReference>
<dbReference type="EMBL" id="AODF01000049">
    <property type="protein sequence ID" value="EUJ25394.1"/>
    <property type="molecule type" value="Genomic_DNA"/>
</dbReference>
<name>A0ABN0RBF1_9LIST</name>
<sequence>METLNELQRMAENMTIYMSINGYTKRTFAKVTGISQNTMQAITSGKIKNEKKLSRYINVVTEKLQLEPDYFKQSREEISKAPIKYQDEEKLHTGNEKFNALSLMLKIGEIHYEWE</sequence>
<dbReference type="SUPFAM" id="SSF47413">
    <property type="entry name" value="lambda repressor-like DNA-binding domains"/>
    <property type="match status" value="1"/>
</dbReference>
<comment type="caution">
    <text evidence="1">The sequence shown here is derived from an EMBL/GenBank/DDBJ whole genome shotgun (WGS) entry which is preliminary data.</text>
</comment>
<evidence type="ECO:0008006" key="3">
    <source>
        <dbReference type="Google" id="ProtNLM"/>
    </source>
</evidence>
<reference evidence="1 2" key="1">
    <citation type="journal article" date="2014" name="Int. J. Syst. Evol. Microbiol.">
        <title>Listeria floridensis sp. nov., Listeria aquatica sp. nov., Listeria cornellensis sp. nov., Listeria riparia sp. nov. and Listeria grandensis sp. nov., from agricultural and natural environments.</title>
        <authorList>
            <person name="den Bakker H.C."/>
            <person name="Warchocki S."/>
            <person name="Wright E.M."/>
            <person name="Allred A.F."/>
            <person name="Ahlstrom C."/>
            <person name="Manuel C.S."/>
            <person name="Stasiewicz M.J."/>
            <person name="Burrell A."/>
            <person name="Roof S."/>
            <person name="Strawn L."/>
            <person name="Fortes E.D."/>
            <person name="Nightingale K.K."/>
            <person name="Kephart D."/>
            <person name="Wiedmann M."/>
        </authorList>
    </citation>
    <scope>NUCLEOTIDE SEQUENCE [LARGE SCALE GENOMIC DNA]</scope>
    <source>
        <strain evidence="1 2">FSL S10-1187</strain>
    </source>
</reference>
<dbReference type="InterPro" id="IPR010982">
    <property type="entry name" value="Lambda_DNA-bd_dom_sf"/>
</dbReference>
<evidence type="ECO:0000313" key="2">
    <source>
        <dbReference type="Proteomes" id="UP000019249"/>
    </source>
</evidence>
<accession>A0ABN0RBF1</accession>